<dbReference type="Gene3D" id="3.30.70.270">
    <property type="match status" value="2"/>
</dbReference>
<protein>
    <recommendedName>
        <fullName evidence="1">Reverse transcriptase domain-containing protein</fullName>
    </recommendedName>
</protein>
<dbReference type="InterPro" id="IPR043502">
    <property type="entry name" value="DNA/RNA_pol_sf"/>
</dbReference>
<dbReference type="InterPro" id="IPR043128">
    <property type="entry name" value="Rev_trsase/Diguanyl_cyclase"/>
</dbReference>
<organism evidence="2 3">
    <name type="scientific">Artemia franciscana</name>
    <name type="common">Brine shrimp</name>
    <name type="synonym">Artemia sanfranciscana</name>
    <dbReference type="NCBI Taxonomy" id="6661"/>
    <lineage>
        <taxon>Eukaryota</taxon>
        <taxon>Metazoa</taxon>
        <taxon>Ecdysozoa</taxon>
        <taxon>Arthropoda</taxon>
        <taxon>Crustacea</taxon>
        <taxon>Branchiopoda</taxon>
        <taxon>Anostraca</taxon>
        <taxon>Artemiidae</taxon>
        <taxon>Artemia</taxon>
    </lineage>
</organism>
<dbReference type="CDD" id="cd01647">
    <property type="entry name" value="RT_LTR"/>
    <property type="match status" value="1"/>
</dbReference>
<dbReference type="Gene3D" id="3.10.10.10">
    <property type="entry name" value="HIV Type 1 Reverse Transcriptase, subunit A, domain 1"/>
    <property type="match status" value="1"/>
</dbReference>
<dbReference type="InterPro" id="IPR000477">
    <property type="entry name" value="RT_dom"/>
</dbReference>
<dbReference type="Proteomes" id="UP001187531">
    <property type="component" value="Unassembled WGS sequence"/>
</dbReference>
<feature type="domain" description="Reverse transcriptase" evidence="1">
    <location>
        <begin position="4"/>
        <end position="140"/>
    </location>
</feature>
<dbReference type="SUPFAM" id="SSF56672">
    <property type="entry name" value="DNA/RNA polymerases"/>
    <property type="match status" value="1"/>
</dbReference>
<evidence type="ECO:0000313" key="3">
    <source>
        <dbReference type="Proteomes" id="UP001187531"/>
    </source>
</evidence>
<keyword evidence="3" id="KW-1185">Reference proteome</keyword>
<proteinExistence type="predicted"/>
<dbReference type="GO" id="GO:0071897">
    <property type="term" value="P:DNA biosynthetic process"/>
    <property type="evidence" value="ECO:0007669"/>
    <property type="project" value="UniProtKB-ARBA"/>
</dbReference>
<dbReference type="EMBL" id="JAVRJZ010000001">
    <property type="protein sequence ID" value="KAK2727022.1"/>
    <property type="molecule type" value="Genomic_DNA"/>
</dbReference>
<dbReference type="AlphaFoldDB" id="A0AA88IUJ2"/>
<evidence type="ECO:0000313" key="2">
    <source>
        <dbReference type="EMBL" id="KAK2727022.1"/>
    </source>
</evidence>
<dbReference type="InterPro" id="IPR050951">
    <property type="entry name" value="Retrovirus_Pol_polyprotein"/>
</dbReference>
<gene>
    <name evidence="2" type="ORF">QYM36_007766</name>
</gene>
<comment type="caution">
    <text evidence="2">The sequence shown here is derived from an EMBL/GenBank/DDBJ whole genome shotgun (WGS) entry which is preliminary data.</text>
</comment>
<dbReference type="Pfam" id="PF00078">
    <property type="entry name" value="RVT_1"/>
    <property type="match status" value="1"/>
</dbReference>
<name>A0AA88IUJ2_ARTSF</name>
<dbReference type="PANTHER" id="PTHR37984">
    <property type="entry name" value="PROTEIN CBG26694"/>
    <property type="match status" value="1"/>
</dbReference>
<reference evidence="2" key="1">
    <citation type="submission" date="2023-07" db="EMBL/GenBank/DDBJ databases">
        <title>Chromosome-level genome assembly of Artemia franciscana.</title>
        <authorList>
            <person name="Jo E."/>
        </authorList>
    </citation>
    <scope>NUCLEOTIDE SEQUENCE</scope>
    <source>
        <tissue evidence="2">Whole body</tissue>
    </source>
</reference>
<sequence length="199" mass="22821">MPHHPMPTFDEAIQKHEGAKFFTKLDARHGYWSLVLDEESSELTTFATPFGRFKFRRMLFGLISAQDEFQRRMEEAFEGVPGFSVIVDDIIISGKSETEHDVSKRAALTRARERTVKLNGPYKAKCILKSESIPYFGHVISKDGINPDPNKVNVLKEMPRPRNREELQTLLGMLNYLFRYIPNLSSQNERTTTNSIKAA</sequence>
<accession>A0AA88IUJ2</accession>
<dbReference type="PANTHER" id="PTHR37984:SF7">
    <property type="entry name" value="INTEGRASE CATALYTIC DOMAIN-CONTAINING PROTEIN"/>
    <property type="match status" value="1"/>
</dbReference>
<evidence type="ECO:0000259" key="1">
    <source>
        <dbReference type="Pfam" id="PF00078"/>
    </source>
</evidence>